<feature type="signal peptide" evidence="11">
    <location>
        <begin position="1"/>
        <end position="18"/>
    </location>
</feature>
<keyword evidence="7" id="KW-0865">Zymogen</keyword>
<dbReference type="PROSITE" id="PS50240">
    <property type="entry name" value="TRYPSIN_DOM"/>
    <property type="match status" value="1"/>
</dbReference>
<comment type="similarity">
    <text evidence="9">Belongs to the peptidase S1 family. CLIP subfamily.</text>
</comment>
<dbReference type="FunFam" id="2.40.10.10:FF:000146">
    <property type="entry name" value="Serine protease 53"/>
    <property type="match status" value="1"/>
</dbReference>
<keyword evidence="2" id="KW-0964">Secreted</keyword>
<dbReference type="GO" id="GO:0005576">
    <property type="term" value="C:extracellular region"/>
    <property type="evidence" value="ECO:0007669"/>
    <property type="project" value="UniProtKB-SubCell"/>
</dbReference>
<dbReference type="AlphaFoldDB" id="A0A336MBZ6"/>
<evidence type="ECO:0000313" key="13">
    <source>
        <dbReference type="EMBL" id="SSX23578.1"/>
    </source>
</evidence>
<evidence type="ECO:0000259" key="12">
    <source>
        <dbReference type="PROSITE" id="PS50240"/>
    </source>
</evidence>
<accession>A0A336MBZ6</accession>
<keyword evidence="3 10" id="KW-0645">Protease</keyword>
<evidence type="ECO:0000256" key="8">
    <source>
        <dbReference type="ARBA" id="ARBA00023157"/>
    </source>
</evidence>
<evidence type="ECO:0000256" key="7">
    <source>
        <dbReference type="ARBA" id="ARBA00023145"/>
    </source>
</evidence>
<dbReference type="InterPro" id="IPR033116">
    <property type="entry name" value="TRYPSIN_SER"/>
</dbReference>
<dbReference type="SUPFAM" id="SSF50494">
    <property type="entry name" value="Trypsin-like serine proteases"/>
    <property type="match status" value="1"/>
</dbReference>
<evidence type="ECO:0000256" key="5">
    <source>
        <dbReference type="ARBA" id="ARBA00022801"/>
    </source>
</evidence>
<dbReference type="PANTHER" id="PTHR24260">
    <property type="match status" value="1"/>
</dbReference>
<dbReference type="InterPro" id="IPR001314">
    <property type="entry name" value="Peptidase_S1A"/>
</dbReference>
<evidence type="ECO:0000256" key="1">
    <source>
        <dbReference type="ARBA" id="ARBA00004613"/>
    </source>
</evidence>
<evidence type="ECO:0000256" key="10">
    <source>
        <dbReference type="RuleBase" id="RU363034"/>
    </source>
</evidence>
<evidence type="ECO:0000256" key="11">
    <source>
        <dbReference type="SAM" id="SignalP"/>
    </source>
</evidence>
<protein>
    <submittedName>
        <fullName evidence="13">CSON009297 protein</fullName>
    </submittedName>
</protein>
<dbReference type="PROSITE" id="PS00134">
    <property type="entry name" value="TRYPSIN_HIS"/>
    <property type="match status" value="1"/>
</dbReference>
<organism evidence="13">
    <name type="scientific">Culicoides sonorensis</name>
    <name type="common">Biting midge</name>
    <dbReference type="NCBI Taxonomy" id="179676"/>
    <lineage>
        <taxon>Eukaryota</taxon>
        <taxon>Metazoa</taxon>
        <taxon>Ecdysozoa</taxon>
        <taxon>Arthropoda</taxon>
        <taxon>Hexapoda</taxon>
        <taxon>Insecta</taxon>
        <taxon>Pterygota</taxon>
        <taxon>Neoptera</taxon>
        <taxon>Endopterygota</taxon>
        <taxon>Diptera</taxon>
        <taxon>Nematocera</taxon>
        <taxon>Chironomoidea</taxon>
        <taxon>Ceratopogonidae</taxon>
        <taxon>Ceratopogoninae</taxon>
        <taxon>Culicoides</taxon>
        <taxon>Monoculicoides</taxon>
    </lineage>
</organism>
<comment type="subcellular location">
    <subcellularLocation>
        <location evidence="1">Secreted</location>
    </subcellularLocation>
</comment>
<evidence type="ECO:0000256" key="6">
    <source>
        <dbReference type="ARBA" id="ARBA00022825"/>
    </source>
</evidence>
<dbReference type="OMA" id="HEWMEDH"/>
<dbReference type="EMBL" id="UFQT01000367">
    <property type="protein sequence ID" value="SSX23578.1"/>
    <property type="molecule type" value="Genomic_DNA"/>
</dbReference>
<feature type="chain" id="PRO_5016269242" evidence="11">
    <location>
        <begin position="19"/>
        <end position="480"/>
    </location>
</feature>
<feature type="domain" description="Peptidase S1" evidence="12">
    <location>
        <begin position="230"/>
        <end position="479"/>
    </location>
</feature>
<keyword evidence="8" id="KW-1015">Disulfide bond</keyword>
<evidence type="ECO:0000256" key="9">
    <source>
        <dbReference type="ARBA" id="ARBA00024195"/>
    </source>
</evidence>
<dbReference type="InterPro" id="IPR043504">
    <property type="entry name" value="Peptidase_S1_PA_chymotrypsin"/>
</dbReference>
<dbReference type="InterPro" id="IPR031986">
    <property type="entry name" value="GD_N"/>
</dbReference>
<dbReference type="GO" id="GO:0004252">
    <property type="term" value="F:serine-type endopeptidase activity"/>
    <property type="evidence" value="ECO:0007669"/>
    <property type="project" value="InterPro"/>
</dbReference>
<dbReference type="GO" id="GO:0006508">
    <property type="term" value="P:proteolysis"/>
    <property type="evidence" value="ECO:0007669"/>
    <property type="project" value="UniProtKB-KW"/>
</dbReference>
<keyword evidence="6 10" id="KW-0720">Serine protease</keyword>
<dbReference type="Gene3D" id="2.40.10.10">
    <property type="entry name" value="Trypsin-like serine proteases"/>
    <property type="match status" value="1"/>
</dbReference>
<gene>
    <name evidence="13" type="primary">CSON009297</name>
</gene>
<evidence type="ECO:0000256" key="3">
    <source>
        <dbReference type="ARBA" id="ARBA00022670"/>
    </source>
</evidence>
<dbReference type="VEuPathDB" id="VectorBase:CSON009297"/>
<name>A0A336MBZ6_CULSO</name>
<dbReference type="PANTHER" id="PTHR24260:SF143">
    <property type="entry name" value="SERINE PROTEASE GD-LIKE PROTEIN"/>
    <property type="match status" value="1"/>
</dbReference>
<reference evidence="13" key="1">
    <citation type="submission" date="2018-07" db="EMBL/GenBank/DDBJ databases">
        <authorList>
            <person name="Quirk P.G."/>
            <person name="Krulwich T.A."/>
        </authorList>
    </citation>
    <scope>NUCLEOTIDE SEQUENCE</scope>
</reference>
<keyword evidence="4 11" id="KW-0732">Signal</keyword>
<dbReference type="SMART" id="SM00020">
    <property type="entry name" value="Tryp_SPc"/>
    <property type="match status" value="1"/>
</dbReference>
<dbReference type="PROSITE" id="PS00135">
    <property type="entry name" value="TRYPSIN_SER"/>
    <property type="match status" value="1"/>
</dbReference>
<dbReference type="InterPro" id="IPR051333">
    <property type="entry name" value="CLIP_Serine_Protease"/>
</dbReference>
<keyword evidence="5 10" id="KW-0378">Hydrolase</keyword>
<sequence>MDLITGLLLIIGVMFCSCQNIQTPCPEFFQYKYDQQERQYVGILELPPPELGQNVKLNVNLQIRVPLPGKYYGTLETIGTRESIIRDIIARRNVRYKIKFPLQNPLPRVSSIIYDSRIICTGLQEFGGGVVTMIKLEHTLYTAAAGRALLAQLNKQNQFNHQNNNEDKLKAAIQPNRRIKITSTSTTEIYQDQYNNNDIDDYYDNDINENFRTQTTADVCGKPILTTPLIFGGHEATRGQFPWLAALYMKKKKGSTEFKCGATLVSNNAVITAAHCVKYDSYTMSINEIVVILGKYNLDDFSESGSQTAYAKDIIVHPDFMSKDTSFDADIAIILLKRPVQYTQYIRPLCIFSEILRNSPGEKGTVTGWGKDSLEGTIKSYPSLIEMSLVSDATCLRAHESFQYITSNRTFCAGNANWTGPCNGDSGGPLMLKRAGKWFLKGIVSASPINVETNSCDLRTYVVFTDVTKFLPWLKRHIRE</sequence>
<dbReference type="InterPro" id="IPR018114">
    <property type="entry name" value="TRYPSIN_HIS"/>
</dbReference>
<dbReference type="Pfam" id="PF16030">
    <property type="entry name" value="GD_N"/>
    <property type="match status" value="1"/>
</dbReference>
<dbReference type="CDD" id="cd00190">
    <property type="entry name" value="Tryp_SPc"/>
    <property type="match status" value="1"/>
</dbReference>
<dbReference type="Pfam" id="PF00089">
    <property type="entry name" value="Trypsin"/>
    <property type="match status" value="1"/>
</dbReference>
<evidence type="ECO:0000256" key="4">
    <source>
        <dbReference type="ARBA" id="ARBA00022729"/>
    </source>
</evidence>
<evidence type="ECO:0000256" key="2">
    <source>
        <dbReference type="ARBA" id="ARBA00022525"/>
    </source>
</evidence>
<dbReference type="PRINTS" id="PR00722">
    <property type="entry name" value="CHYMOTRYPSIN"/>
</dbReference>
<dbReference type="InterPro" id="IPR001254">
    <property type="entry name" value="Trypsin_dom"/>
</dbReference>
<proteinExistence type="inferred from homology"/>
<dbReference type="InterPro" id="IPR009003">
    <property type="entry name" value="Peptidase_S1_PA"/>
</dbReference>